<keyword evidence="4 6" id="KW-0472">Membrane</keyword>
<sequence>MANLTEDFSPILRAVNIIFSILATFAVIGRFAARRIRNLTLGIDDWMICIALLLNWAIPTTRPGQTQTFTRYLYFIQITYVPAPTAVKLSLLFLYRRIFIHTRFVYLVYTMIGVILIWGMINTFLVIFFCTPISAMWTGKGNCLNVDPYIYAVVNVVTTVIVWAMPIPRVWSLQLPRGQRVGISFIFALGLLAETGVEVTNSFVVGSDIATAIGRVTLIPDNSDYDKTWEFGRPCMVHIIEISTGIVCTCLPTMRISVQAAVASLRGYFPFICRSRSATPLNGLKGGSPISSNDKPEPRNMNIGLENEGECWRSGGEGCHTEITRARSGERDWERDGNGRRIFVREEVDIEMRVVEGGYIAG</sequence>
<protein>
    <recommendedName>
        <fullName evidence="7">Rhodopsin domain-containing protein</fullName>
    </recommendedName>
</protein>
<dbReference type="AlphaFoldDB" id="A0A9W9KLH9"/>
<comment type="caution">
    <text evidence="8">The sequence shown here is derived from an EMBL/GenBank/DDBJ whole genome shotgun (WGS) entry which is preliminary data.</text>
</comment>
<dbReference type="InterPro" id="IPR052337">
    <property type="entry name" value="SAT4-like"/>
</dbReference>
<comment type="subcellular location">
    <subcellularLocation>
        <location evidence="1">Membrane</location>
        <topology evidence="1">Multi-pass membrane protein</topology>
    </subcellularLocation>
</comment>
<organism evidence="8 9">
    <name type="scientific">Penicillium argentinense</name>
    <dbReference type="NCBI Taxonomy" id="1131581"/>
    <lineage>
        <taxon>Eukaryota</taxon>
        <taxon>Fungi</taxon>
        <taxon>Dikarya</taxon>
        <taxon>Ascomycota</taxon>
        <taxon>Pezizomycotina</taxon>
        <taxon>Eurotiomycetes</taxon>
        <taxon>Eurotiomycetidae</taxon>
        <taxon>Eurotiales</taxon>
        <taxon>Aspergillaceae</taxon>
        <taxon>Penicillium</taxon>
    </lineage>
</organism>
<dbReference type="GO" id="GO:0016020">
    <property type="term" value="C:membrane"/>
    <property type="evidence" value="ECO:0007669"/>
    <property type="project" value="UniProtKB-SubCell"/>
</dbReference>
<feature type="domain" description="Rhodopsin" evidence="7">
    <location>
        <begin position="30"/>
        <end position="257"/>
    </location>
</feature>
<dbReference type="GeneID" id="81353875"/>
<keyword evidence="2 6" id="KW-0812">Transmembrane</keyword>
<reference evidence="8" key="1">
    <citation type="submission" date="2022-11" db="EMBL/GenBank/DDBJ databases">
        <authorList>
            <person name="Petersen C."/>
        </authorList>
    </citation>
    <scope>NUCLEOTIDE SEQUENCE</scope>
    <source>
        <strain evidence="8">IBT 30761</strain>
    </source>
</reference>
<gene>
    <name evidence="8" type="ORF">N7532_002402</name>
</gene>
<evidence type="ECO:0000259" key="7">
    <source>
        <dbReference type="Pfam" id="PF20684"/>
    </source>
</evidence>
<dbReference type="PANTHER" id="PTHR33048">
    <property type="entry name" value="PTH11-LIKE INTEGRAL MEMBRANE PROTEIN (AFU_ORTHOLOGUE AFUA_5G11245)"/>
    <property type="match status" value="1"/>
</dbReference>
<proteinExistence type="inferred from homology"/>
<dbReference type="EMBL" id="JAPQKI010000003">
    <property type="protein sequence ID" value="KAJ5109757.1"/>
    <property type="molecule type" value="Genomic_DNA"/>
</dbReference>
<keyword evidence="3 6" id="KW-1133">Transmembrane helix</keyword>
<evidence type="ECO:0000313" key="8">
    <source>
        <dbReference type="EMBL" id="KAJ5109757.1"/>
    </source>
</evidence>
<evidence type="ECO:0000256" key="1">
    <source>
        <dbReference type="ARBA" id="ARBA00004141"/>
    </source>
</evidence>
<feature type="transmembrane region" description="Helical" evidence="6">
    <location>
        <begin position="39"/>
        <end position="58"/>
    </location>
</feature>
<reference evidence="8" key="2">
    <citation type="journal article" date="2023" name="IMA Fungus">
        <title>Comparative genomic study of the Penicillium genus elucidates a diverse pangenome and 15 lateral gene transfer events.</title>
        <authorList>
            <person name="Petersen C."/>
            <person name="Sorensen T."/>
            <person name="Nielsen M.R."/>
            <person name="Sondergaard T.E."/>
            <person name="Sorensen J.L."/>
            <person name="Fitzpatrick D.A."/>
            <person name="Frisvad J.C."/>
            <person name="Nielsen K.L."/>
        </authorList>
    </citation>
    <scope>NUCLEOTIDE SEQUENCE</scope>
    <source>
        <strain evidence="8">IBT 30761</strain>
    </source>
</reference>
<feature type="transmembrane region" description="Helical" evidence="6">
    <location>
        <begin position="12"/>
        <end position="32"/>
    </location>
</feature>
<dbReference type="InterPro" id="IPR049326">
    <property type="entry name" value="Rhodopsin_dom_fungi"/>
</dbReference>
<dbReference type="OrthoDB" id="444631at2759"/>
<evidence type="ECO:0000256" key="2">
    <source>
        <dbReference type="ARBA" id="ARBA00022692"/>
    </source>
</evidence>
<dbReference type="Pfam" id="PF20684">
    <property type="entry name" value="Fung_rhodopsin"/>
    <property type="match status" value="1"/>
</dbReference>
<evidence type="ECO:0000313" key="9">
    <source>
        <dbReference type="Proteomes" id="UP001149074"/>
    </source>
</evidence>
<feature type="transmembrane region" description="Helical" evidence="6">
    <location>
        <begin position="149"/>
        <end position="167"/>
    </location>
</feature>
<evidence type="ECO:0000256" key="4">
    <source>
        <dbReference type="ARBA" id="ARBA00023136"/>
    </source>
</evidence>
<name>A0A9W9KLH9_9EURO</name>
<keyword evidence="9" id="KW-1185">Reference proteome</keyword>
<dbReference type="PANTHER" id="PTHR33048:SF47">
    <property type="entry name" value="INTEGRAL MEMBRANE PROTEIN-RELATED"/>
    <property type="match status" value="1"/>
</dbReference>
<evidence type="ECO:0000256" key="5">
    <source>
        <dbReference type="ARBA" id="ARBA00038359"/>
    </source>
</evidence>
<accession>A0A9W9KLH9</accession>
<feature type="transmembrane region" description="Helical" evidence="6">
    <location>
        <begin position="106"/>
        <end position="129"/>
    </location>
</feature>
<dbReference type="Proteomes" id="UP001149074">
    <property type="component" value="Unassembled WGS sequence"/>
</dbReference>
<evidence type="ECO:0000256" key="3">
    <source>
        <dbReference type="ARBA" id="ARBA00022989"/>
    </source>
</evidence>
<evidence type="ECO:0000256" key="6">
    <source>
        <dbReference type="SAM" id="Phobius"/>
    </source>
</evidence>
<feature type="transmembrane region" description="Helical" evidence="6">
    <location>
        <begin position="73"/>
        <end position="94"/>
    </location>
</feature>
<dbReference type="RefSeq" id="XP_056477868.1">
    <property type="nucleotide sequence ID" value="XM_056614896.1"/>
</dbReference>
<comment type="similarity">
    <text evidence="5">Belongs to the SAT4 family.</text>
</comment>